<keyword evidence="1" id="KW-0496">Mitochondrion</keyword>
<geneLocation type="mitochondrion" evidence="1"/>
<proteinExistence type="predicted"/>
<protein>
    <submittedName>
        <fullName evidence="1">Uncharacterized protein</fullName>
    </submittedName>
</protein>
<sequence length="52" mass="6006">MKRAMKRARLVMMRVEKRYTQNNQASASLTAIPLSSPYGRDLQTNQAFFLTN</sequence>
<dbReference type="AlphaFoldDB" id="A0A1Y0B151"/>
<evidence type="ECO:0000313" key="1">
    <source>
        <dbReference type="EMBL" id="ART31121.1"/>
    </source>
</evidence>
<dbReference type="EMBL" id="KY774314">
    <property type="protein sequence ID" value="ART31121.1"/>
    <property type="molecule type" value="Genomic_DNA"/>
</dbReference>
<name>A0A1Y0B151_9LAMI</name>
<organism evidence="1">
    <name type="scientific">Utricularia reniformis</name>
    <dbReference type="NCBI Taxonomy" id="192314"/>
    <lineage>
        <taxon>Eukaryota</taxon>
        <taxon>Viridiplantae</taxon>
        <taxon>Streptophyta</taxon>
        <taxon>Embryophyta</taxon>
        <taxon>Tracheophyta</taxon>
        <taxon>Spermatophyta</taxon>
        <taxon>Magnoliopsida</taxon>
        <taxon>eudicotyledons</taxon>
        <taxon>Gunneridae</taxon>
        <taxon>Pentapetalae</taxon>
        <taxon>asterids</taxon>
        <taxon>lamiids</taxon>
        <taxon>Lamiales</taxon>
        <taxon>Lentibulariaceae</taxon>
        <taxon>Utricularia</taxon>
    </lineage>
</organism>
<gene>
    <name evidence="1" type="ORF">AEK19_MT0890</name>
</gene>
<reference evidence="1" key="1">
    <citation type="submission" date="2017-03" db="EMBL/GenBank/DDBJ databases">
        <title>The mitochondrial genome of the carnivorous plant Utricularia reniformis (Lentibulariaceae): structure, comparative analysis and evolutionary landmarks.</title>
        <authorList>
            <person name="Silva S.R."/>
            <person name="Alvarenga D.O."/>
            <person name="Michael T.P."/>
            <person name="Miranda V.F.O."/>
            <person name="Varani A.M."/>
        </authorList>
    </citation>
    <scope>NUCLEOTIDE SEQUENCE</scope>
</reference>
<accession>A0A1Y0B151</accession>